<evidence type="ECO:0000259" key="1">
    <source>
        <dbReference type="Pfam" id="PF03101"/>
    </source>
</evidence>
<sequence>MPYGSYVFAIFTNINSVIAAMEAPDDFKIQYFYTENLVSNFEDAIVNMNLFVVNDEYLEDDVIEMENFSDLNDEWVEESNEIAPEIGMKFKDPEAFEFYRNYACLVSFLVRRCNLRKGDDELVRNVTFTCSRESRRTSNTNTFLKPRATIQTGCKVMMTDVSTSCSFDKLANIINMLSKSSFLSLPTDLSNATPLDCLSTNPHLIDPYST</sequence>
<dbReference type="PANTHER" id="PTHR46328">
    <property type="entry name" value="FAR-RED IMPAIRED RESPONSIVE (FAR1) FAMILY PROTEIN-RELATED"/>
    <property type="match status" value="1"/>
</dbReference>
<proteinExistence type="predicted"/>
<name>A0ABD1Q8Z2_9LAMI</name>
<organism evidence="2 3">
    <name type="scientific">Abeliophyllum distichum</name>
    <dbReference type="NCBI Taxonomy" id="126358"/>
    <lineage>
        <taxon>Eukaryota</taxon>
        <taxon>Viridiplantae</taxon>
        <taxon>Streptophyta</taxon>
        <taxon>Embryophyta</taxon>
        <taxon>Tracheophyta</taxon>
        <taxon>Spermatophyta</taxon>
        <taxon>Magnoliopsida</taxon>
        <taxon>eudicotyledons</taxon>
        <taxon>Gunneridae</taxon>
        <taxon>Pentapetalae</taxon>
        <taxon>asterids</taxon>
        <taxon>lamiids</taxon>
        <taxon>Lamiales</taxon>
        <taxon>Oleaceae</taxon>
        <taxon>Forsythieae</taxon>
        <taxon>Abeliophyllum</taxon>
    </lineage>
</organism>
<protein>
    <submittedName>
        <fullName evidence="2">FAR1-related sequence 11</fullName>
    </submittedName>
</protein>
<feature type="domain" description="FAR1" evidence="1">
    <location>
        <begin position="97"/>
        <end position="159"/>
    </location>
</feature>
<dbReference type="Proteomes" id="UP001604336">
    <property type="component" value="Unassembled WGS sequence"/>
</dbReference>
<reference evidence="3" key="1">
    <citation type="submission" date="2024-07" db="EMBL/GenBank/DDBJ databases">
        <title>Two chromosome-level genome assemblies of Korean endemic species Abeliophyllum distichum and Forsythia ovata (Oleaceae).</title>
        <authorList>
            <person name="Jang H."/>
        </authorList>
    </citation>
    <scope>NUCLEOTIDE SEQUENCE [LARGE SCALE GENOMIC DNA]</scope>
</reference>
<dbReference type="EMBL" id="JBFOLK010000012">
    <property type="protein sequence ID" value="KAL2472058.1"/>
    <property type="molecule type" value="Genomic_DNA"/>
</dbReference>
<dbReference type="Pfam" id="PF03101">
    <property type="entry name" value="FAR1"/>
    <property type="match status" value="1"/>
</dbReference>
<keyword evidence="3" id="KW-1185">Reference proteome</keyword>
<evidence type="ECO:0000313" key="3">
    <source>
        <dbReference type="Proteomes" id="UP001604336"/>
    </source>
</evidence>
<comment type="caution">
    <text evidence="2">The sequence shown here is derived from an EMBL/GenBank/DDBJ whole genome shotgun (WGS) entry which is preliminary data.</text>
</comment>
<dbReference type="AlphaFoldDB" id="A0ABD1Q8Z2"/>
<accession>A0ABD1Q8Z2</accession>
<dbReference type="InterPro" id="IPR004330">
    <property type="entry name" value="FAR1_DNA_bnd_dom"/>
</dbReference>
<gene>
    <name evidence="2" type="ORF">Adt_40194</name>
</gene>
<evidence type="ECO:0000313" key="2">
    <source>
        <dbReference type="EMBL" id="KAL2472058.1"/>
    </source>
</evidence>